<keyword evidence="2" id="KW-0732">Signal</keyword>
<reference evidence="3 4" key="1">
    <citation type="submission" date="2024-04" db="EMBL/GenBank/DDBJ databases">
        <title>Phyllosticta paracitricarpa is synonymous to the EU quarantine fungus P. citricarpa based on phylogenomic analyses.</title>
        <authorList>
            <consortium name="Lawrence Berkeley National Laboratory"/>
            <person name="Van Ingen-Buijs V.A."/>
            <person name="Van Westerhoven A.C."/>
            <person name="Haridas S."/>
            <person name="Skiadas P."/>
            <person name="Martin F."/>
            <person name="Groenewald J.Z."/>
            <person name="Crous P.W."/>
            <person name="Seidl M.F."/>
        </authorList>
    </citation>
    <scope>NUCLEOTIDE SEQUENCE [LARGE SCALE GENOMIC DNA]</scope>
    <source>
        <strain evidence="3 4">CBS 123371</strain>
    </source>
</reference>
<feature type="signal peptide" evidence="2">
    <location>
        <begin position="1"/>
        <end position="15"/>
    </location>
</feature>
<evidence type="ECO:0000313" key="3">
    <source>
        <dbReference type="EMBL" id="KAK7513692.1"/>
    </source>
</evidence>
<accession>A0ABR1KG31</accession>
<proteinExistence type="predicted"/>
<sequence length="152" mass="16529">MMQFVALVLIFVAHPPPPCPPTLALLHTAEVGIPLPLPAPMPPAATSTHQRQRPPANTNAGPVTVAGPVPCLSAPRVRSRQRTTFVWPGSAAKARIDNSILTLQNHESHTSPSFIRAAPGYLYSHIPLSSQRILLVADRIDDRIAKMMTRVW</sequence>
<dbReference type="Proteomes" id="UP001363622">
    <property type="component" value="Unassembled WGS sequence"/>
</dbReference>
<comment type="caution">
    <text evidence="3">The sequence shown here is derived from an EMBL/GenBank/DDBJ whole genome shotgun (WGS) entry which is preliminary data.</text>
</comment>
<name>A0ABR1KG31_9PEZI</name>
<evidence type="ECO:0000256" key="1">
    <source>
        <dbReference type="SAM" id="MobiDB-lite"/>
    </source>
</evidence>
<protein>
    <recommendedName>
        <fullName evidence="5">Secreted protein</fullName>
    </recommendedName>
</protein>
<evidence type="ECO:0000313" key="4">
    <source>
        <dbReference type="Proteomes" id="UP001363622"/>
    </source>
</evidence>
<feature type="chain" id="PRO_5047443630" description="Secreted protein" evidence="2">
    <location>
        <begin position="16"/>
        <end position="152"/>
    </location>
</feature>
<evidence type="ECO:0000256" key="2">
    <source>
        <dbReference type="SAM" id="SignalP"/>
    </source>
</evidence>
<keyword evidence="4" id="KW-1185">Reference proteome</keyword>
<feature type="region of interest" description="Disordered" evidence="1">
    <location>
        <begin position="37"/>
        <end position="64"/>
    </location>
</feature>
<organism evidence="3 4">
    <name type="scientific">Phyllosticta citriasiana</name>
    <dbReference type="NCBI Taxonomy" id="595635"/>
    <lineage>
        <taxon>Eukaryota</taxon>
        <taxon>Fungi</taxon>
        <taxon>Dikarya</taxon>
        <taxon>Ascomycota</taxon>
        <taxon>Pezizomycotina</taxon>
        <taxon>Dothideomycetes</taxon>
        <taxon>Dothideomycetes incertae sedis</taxon>
        <taxon>Botryosphaeriales</taxon>
        <taxon>Phyllostictaceae</taxon>
        <taxon>Phyllosticta</taxon>
    </lineage>
</organism>
<gene>
    <name evidence="3" type="ORF">IWZ03DRAFT_238491</name>
</gene>
<evidence type="ECO:0008006" key="5">
    <source>
        <dbReference type="Google" id="ProtNLM"/>
    </source>
</evidence>
<dbReference type="EMBL" id="JBBPHU010000009">
    <property type="protein sequence ID" value="KAK7513692.1"/>
    <property type="molecule type" value="Genomic_DNA"/>
</dbReference>